<dbReference type="PANTHER" id="PTHR10131">
    <property type="entry name" value="TNF RECEPTOR ASSOCIATED FACTOR"/>
    <property type="match status" value="1"/>
</dbReference>
<dbReference type="Gene3D" id="2.60.210.10">
    <property type="entry name" value="Apoptosis, Tumor Necrosis Factor Receptor Associated Protein 2, Chain A"/>
    <property type="match status" value="1"/>
</dbReference>
<dbReference type="PROSITE" id="PS50144">
    <property type="entry name" value="MATH"/>
    <property type="match status" value="1"/>
</dbReference>
<dbReference type="InterPro" id="IPR008974">
    <property type="entry name" value="TRAF-like"/>
</dbReference>
<reference evidence="3" key="1">
    <citation type="submission" date="2021-02" db="EMBL/GenBank/DDBJ databases">
        <authorList>
            <person name="Nowell W R."/>
        </authorList>
    </citation>
    <scope>NUCLEOTIDE SEQUENCE</scope>
</reference>
<gene>
    <name evidence="2" type="ORF">IZO911_LOCUS24052</name>
    <name evidence="3" type="ORF">KXQ929_LOCUS20738</name>
</gene>
<dbReference type="AlphaFoldDB" id="A0A819F5M5"/>
<dbReference type="GO" id="GO:0009898">
    <property type="term" value="C:cytoplasmic side of plasma membrane"/>
    <property type="evidence" value="ECO:0007669"/>
    <property type="project" value="TreeGrafter"/>
</dbReference>
<dbReference type="SMART" id="SM00061">
    <property type="entry name" value="MATH"/>
    <property type="match status" value="1"/>
</dbReference>
<evidence type="ECO:0000313" key="4">
    <source>
        <dbReference type="Proteomes" id="UP000663868"/>
    </source>
</evidence>
<dbReference type="Proteomes" id="UP000663860">
    <property type="component" value="Unassembled WGS sequence"/>
</dbReference>
<dbReference type="Proteomes" id="UP000663868">
    <property type="component" value="Unassembled WGS sequence"/>
</dbReference>
<accession>A0A819F5M5</accession>
<name>A0A819F5M5_9BILA</name>
<feature type="domain" description="MATH" evidence="1">
    <location>
        <begin position="64"/>
        <end position="211"/>
    </location>
</feature>
<dbReference type="InterPro" id="IPR002083">
    <property type="entry name" value="MATH/TRAF_dom"/>
</dbReference>
<evidence type="ECO:0000259" key="1">
    <source>
        <dbReference type="PROSITE" id="PS50144"/>
    </source>
</evidence>
<dbReference type="GO" id="GO:0005164">
    <property type="term" value="F:tumor necrosis factor receptor binding"/>
    <property type="evidence" value="ECO:0007669"/>
    <property type="project" value="TreeGrafter"/>
</dbReference>
<dbReference type="EMBL" id="CAJOBB010001475">
    <property type="protein sequence ID" value="CAF3862547.1"/>
    <property type="molecule type" value="Genomic_DNA"/>
</dbReference>
<dbReference type="GO" id="GO:0043122">
    <property type="term" value="P:regulation of canonical NF-kappaB signal transduction"/>
    <property type="evidence" value="ECO:0007669"/>
    <property type="project" value="TreeGrafter"/>
</dbReference>
<comment type="caution">
    <text evidence="3">The sequence shown here is derived from an EMBL/GenBank/DDBJ whole genome shotgun (WGS) entry which is preliminary data.</text>
</comment>
<dbReference type="PANTHER" id="PTHR10131:SF138">
    <property type="entry name" value="RE66324P"/>
    <property type="match status" value="1"/>
</dbReference>
<organism evidence="3 4">
    <name type="scientific">Adineta steineri</name>
    <dbReference type="NCBI Taxonomy" id="433720"/>
    <lineage>
        <taxon>Eukaryota</taxon>
        <taxon>Metazoa</taxon>
        <taxon>Spiralia</taxon>
        <taxon>Gnathifera</taxon>
        <taxon>Rotifera</taxon>
        <taxon>Eurotatoria</taxon>
        <taxon>Bdelloidea</taxon>
        <taxon>Adinetida</taxon>
        <taxon>Adinetidae</taxon>
        <taxon>Adineta</taxon>
    </lineage>
</organism>
<sequence length="275" mass="31906">MSEITKIKDDIQHLNNQLISYYSSFQRLSEECLKIRTNSQEINIITENIKLKQKIEDFRDATSNGSLVWKIENFTQKWNDARSGRQISIESPLFYSSPTGYKMCARLHMYGDADAYGTHMSMFLVLLKGEYDAILTWPFNFRVTFCLFDQTGQGYHIVDSFDPDTTSPSVQRPNSNMNTAGGIPKFCPLAFIEPSENYYVRDDTMFINIKVNFNDEIKVLLPYTVQDNPGLPIHIQDTIRLKRMKQCQQLQEKRDAETKCNDREILARSLIHQSL</sequence>
<evidence type="ECO:0000313" key="3">
    <source>
        <dbReference type="EMBL" id="CAF3862547.1"/>
    </source>
</evidence>
<evidence type="ECO:0000313" key="2">
    <source>
        <dbReference type="EMBL" id="CAF1119384.1"/>
    </source>
</evidence>
<dbReference type="FunFam" id="2.60.210.10:FF:000035">
    <property type="entry name" value="TNF receptor-associated factor 2"/>
    <property type="match status" value="1"/>
</dbReference>
<dbReference type="EMBL" id="CAJNOE010000285">
    <property type="protein sequence ID" value="CAF1119384.1"/>
    <property type="molecule type" value="Genomic_DNA"/>
</dbReference>
<protein>
    <recommendedName>
        <fullName evidence="1">MATH domain-containing protein</fullName>
    </recommendedName>
</protein>
<dbReference type="Pfam" id="PF21355">
    <property type="entry name" value="TRAF-mep_MATH"/>
    <property type="match status" value="1"/>
</dbReference>
<proteinExistence type="predicted"/>
<dbReference type="InterPro" id="IPR049342">
    <property type="entry name" value="TRAF1-6_MATH_dom"/>
</dbReference>
<dbReference type="SUPFAM" id="SSF49599">
    <property type="entry name" value="TRAF domain-like"/>
    <property type="match status" value="1"/>
</dbReference>